<dbReference type="PANTHER" id="PTHR47990">
    <property type="entry name" value="2-OXOGLUTARATE (2OG) AND FE(II)-DEPENDENT OXYGENASE SUPERFAMILY PROTEIN-RELATED"/>
    <property type="match status" value="1"/>
</dbReference>
<gene>
    <name evidence="2" type="ORF">SMAR0320_LOCUS13427</name>
</gene>
<organism evidence="2">
    <name type="scientific">Skeletonema marinoi</name>
    <dbReference type="NCBI Taxonomy" id="267567"/>
    <lineage>
        <taxon>Eukaryota</taxon>
        <taxon>Sar</taxon>
        <taxon>Stramenopiles</taxon>
        <taxon>Ochrophyta</taxon>
        <taxon>Bacillariophyta</taxon>
        <taxon>Coscinodiscophyceae</taxon>
        <taxon>Thalassiosirophycidae</taxon>
        <taxon>Thalassiosirales</taxon>
        <taxon>Skeletonemataceae</taxon>
        <taxon>Skeletonema</taxon>
        <taxon>Skeletonema marinoi-dohrnii complex</taxon>
    </lineage>
</organism>
<dbReference type="InterPro" id="IPR005123">
    <property type="entry name" value="Oxoglu/Fe-dep_dioxygenase_dom"/>
</dbReference>
<accession>A0A7S2LLM0</accession>
<feature type="domain" description="Fe2OG dioxygenase" evidence="1">
    <location>
        <begin position="353"/>
        <end position="458"/>
    </location>
</feature>
<proteinExistence type="predicted"/>
<dbReference type="Gene3D" id="2.60.120.330">
    <property type="entry name" value="B-lactam Antibiotic, Isopenicillin N Synthase, Chain"/>
    <property type="match status" value="1"/>
</dbReference>
<evidence type="ECO:0000259" key="1">
    <source>
        <dbReference type="PROSITE" id="PS51471"/>
    </source>
</evidence>
<dbReference type="SUPFAM" id="SSF51197">
    <property type="entry name" value="Clavaminate synthase-like"/>
    <property type="match status" value="1"/>
</dbReference>
<dbReference type="AlphaFoldDB" id="A0A7S2LLM0"/>
<dbReference type="InterPro" id="IPR050231">
    <property type="entry name" value="Iron_ascorbate_oxido_reductase"/>
</dbReference>
<reference evidence="2" key="1">
    <citation type="submission" date="2021-01" db="EMBL/GenBank/DDBJ databases">
        <authorList>
            <person name="Corre E."/>
            <person name="Pelletier E."/>
            <person name="Niang G."/>
            <person name="Scheremetjew M."/>
            <person name="Finn R."/>
            <person name="Kale V."/>
            <person name="Holt S."/>
            <person name="Cochrane G."/>
            <person name="Meng A."/>
            <person name="Brown T."/>
            <person name="Cohen L."/>
        </authorList>
    </citation>
    <scope>NUCLEOTIDE SEQUENCE</scope>
    <source>
        <strain evidence="2">SM1012Den-03</strain>
    </source>
</reference>
<evidence type="ECO:0000313" key="2">
    <source>
        <dbReference type="EMBL" id="CAD9610006.1"/>
    </source>
</evidence>
<sequence length="511" mass="56595">MAPIAFDNIDEAPSPPRTAALYYWGGGGYNDDDAAADCNVNNHVQSQQKSDVSTLREYTTSGGGRHHHQRHHRRPVIKFHLEMDDDCNHWMFLRRPAPAQVSSSAAADTNSVQANSLQEDNNNSELLQSQNLVKQVPAAAETAEVDINSDGDFNTIPIINLDQPLEKYAKQIGDACRDIGFFYIVNHGIEECIMSDVMDASKRLFDLDLESKLALNAGNDDGKEEKKGYRGYFGIGAEDLDNKDGTRDLASEEQNGLKKMLKGDFKEGFDVGLEKQDMNVEGGDNNACHAFFGRNVWPNEHKHESVIGFRQSLLRYQNELLKLADKLMIAFAMSLQIDDGAAGLPMDYFLTRTRNPMCTLRLLHYPPSLDMGNSGCGAHTDYGLFTILQQDSIGGLQVRNHAKKWIQAKPLRGSFVINVGDMLSHWTSGVYASTVHRVVSPSSSSGYHRYSVPFFFNPDHDAVVEPILNDESGDGDDCGGDGGICSCKKRRNSSALKILQARYNGTFQSDN</sequence>
<dbReference type="Pfam" id="PF03171">
    <property type="entry name" value="2OG-FeII_Oxy"/>
    <property type="match status" value="1"/>
</dbReference>
<dbReference type="InterPro" id="IPR027443">
    <property type="entry name" value="IPNS-like_sf"/>
</dbReference>
<dbReference type="InterPro" id="IPR026992">
    <property type="entry name" value="DIOX_N"/>
</dbReference>
<dbReference type="Pfam" id="PF14226">
    <property type="entry name" value="DIOX_N"/>
    <property type="match status" value="1"/>
</dbReference>
<dbReference type="InterPro" id="IPR044861">
    <property type="entry name" value="IPNS-like_FE2OG_OXY"/>
</dbReference>
<name>A0A7S2LLM0_9STRA</name>
<dbReference type="EMBL" id="HBGZ01018693">
    <property type="protein sequence ID" value="CAD9610006.1"/>
    <property type="molecule type" value="Transcribed_RNA"/>
</dbReference>
<dbReference type="PROSITE" id="PS51471">
    <property type="entry name" value="FE2OG_OXY"/>
    <property type="match status" value="1"/>
</dbReference>
<protein>
    <recommendedName>
        <fullName evidence="1">Fe2OG dioxygenase domain-containing protein</fullName>
    </recommendedName>
</protein>